<dbReference type="InterPro" id="IPR028907">
    <property type="entry name" value="Tox-PLDMTX_dom"/>
</dbReference>
<feature type="coiled-coil region" evidence="1">
    <location>
        <begin position="416"/>
        <end position="443"/>
    </location>
</feature>
<gene>
    <name evidence="3" type="ORF">QE207_13770</name>
</gene>
<sequence length="1607" mass="184295">MMKISNNNFNVNYISLDNKKNNEKNINDEQVTVVDLDENKINTDSFYSLTNQAAYQKRVVREVFPTEATEPNEPNFQSEALLNLLKRIKENIINLINIKDNDEYLKLKKEIFSLQLKITNDKRLGSAIKNVKEVYHSLGKDIYSHELTNLLYRKILFLAEKSSSINYIYELGFQINKLHIADIIEKIEKIEQIETTIAELSEINKCASLEEFNKHKESLIDDIGDILLATNLTHEFVKDHFFALVKQAIDKKLSDINPIPIGFQLRNILQEVLNDELKHTDAKDEKKVLELIYKSNAIHNLYNIKYNFNNKLTSSYDILKVFAFSKICQVYETDKHVFGDLSIEDIINTEIIYSYINTNNETQYSTFTIFDYLVRHIIGENSPLITRNNIKIKFPDKYNSQLIKYLDEEALQVKKELDLIKNIDLLKEKKDKLQEKIPNMETYLKTYLAKISKEHNVSHTNLNDLVEFRYTATSFNPELNAAINHYHPSVAKLYTVRDIMLGKERKWLSENTNYKLDKELGALYPTQYTTELISKINSAYIQNSYIAEMEEVKKNEEIKELFNDFRIQLLTTYGKKDVLYYLVEDSPGLLIFSDKDRGPVTGIDKKVNRIDPENTPIAVISIFTGECLHYPSFRDFKRAITVSEKLKLWVAAHFTNYSEINPSQLKLKRENEDYSFLFEDIINFKIKKADVLIRSHQEALLFELFNRLKDITFPYTFFTFLMGNIPGIVYGSILSATPSFLQASISDTEAEYKNYLKEGVINIMAETLGVVIPEAIIQVAKGTSKGINLYAKYKFNQKILQIDKDAIQQLANDFHHSQNNLRLGVRSIKNENQYLLEIKPAFKPNNLTNDIPATEYLTELQFNPSTAQIINNPAAEDNVLMSAVALFMRQHGMVDIKYRAIYIWQNVKDETPITHFAVVGKKQDKNYIFDLTAERFKNISNSNLDGPLILEEAVWENRYRQAFADSVVRYNDFVNEEIAEGSFKKYLNLQIAEAIKNSKALTTPAWYSAQLTGQKNFIDKFNSLINNNSIHNILHEMYWFNNLPKDNINYIAEVLYQANILLNKENKKKLVGALSKILQNENIKNSESLWLQALDNYRQINSMDELLLVKPGEIIFFNNQEGKLVSMLVSLGNGLFSSLENNKLCPYLKNNNGIIMAEQIGLFVQGQLEQYTTPVTKLNAYVGQAKGSQIQHNSLNEVVEKSLKEEFVELPEYMAETLKEANVLSDEQALVFYEDLKLLRTNNNKSKSVRSLLANVKPINSTTQLSSLPTGRLVVFYDLDYELKSMMISLGEGKFVISNGASIGVSTENSNDIILSSQFEKIINGKFNNVNVISGSVNVQGSRQETLLGKDAIFNLDGNRLFIKTQGIPSCVNYMDGSELSNIIEGLAIQSLGFNNWQKVEVIELQSCFGPFGSIPIGQVIAHKLNKKVIIHPFSAEKGFGVTNQPLAPTPKIYEAGVYLSEDDLKLASEQSYLNTLFWQQLLFLFENTNKLLDIAESIEHALEDKVPLLILDLVKLISKKITIDKFLQLHPEYYGYNGELGKYLFPKIDRLLKIKKVTNADEFAELMIEFLSLSNNSYTLLDKFMGINIEAVKSLNQYSIEGDFKK</sequence>
<evidence type="ECO:0000259" key="2">
    <source>
        <dbReference type="Pfam" id="PF15645"/>
    </source>
</evidence>
<accession>A0AA95GA14</accession>
<proteinExistence type="predicted"/>
<evidence type="ECO:0000313" key="4">
    <source>
        <dbReference type="Proteomes" id="UP001177597"/>
    </source>
</evidence>
<protein>
    <recommendedName>
        <fullName evidence="2">Tox-PLDMTX domain-containing protein</fullName>
    </recommendedName>
</protein>
<organism evidence="3 4">
    <name type="scientific">Arsenophonus nasoniae</name>
    <name type="common">son-killer infecting Nasonia vitripennis</name>
    <dbReference type="NCBI Taxonomy" id="638"/>
    <lineage>
        <taxon>Bacteria</taxon>
        <taxon>Pseudomonadati</taxon>
        <taxon>Pseudomonadota</taxon>
        <taxon>Gammaproteobacteria</taxon>
        <taxon>Enterobacterales</taxon>
        <taxon>Morganellaceae</taxon>
        <taxon>Arsenophonus</taxon>
    </lineage>
</organism>
<name>A0AA95GA14_9GAMM</name>
<feature type="domain" description="Tox-PLDMTX" evidence="2">
    <location>
        <begin position="872"/>
        <end position="1007"/>
    </location>
</feature>
<evidence type="ECO:0000313" key="3">
    <source>
        <dbReference type="EMBL" id="WGL94752.1"/>
    </source>
</evidence>
<dbReference type="EMBL" id="CP123498">
    <property type="protein sequence ID" value="WGL94752.1"/>
    <property type="molecule type" value="Genomic_DNA"/>
</dbReference>
<keyword evidence="1" id="KW-0175">Coiled coil</keyword>
<dbReference type="Proteomes" id="UP001177597">
    <property type="component" value="Chromosome"/>
</dbReference>
<dbReference type="Gene3D" id="3.10.670.10">
    <property type="entry name" value="Secreted effector protein ssei"/>
    <property type="match status" value="1"/>
</dbReference>
<dbReference type="Pfam" id="PF15645">
    <property type="entry name" value="Tox-PLDMTX"/>
    <property type="match status" value="1"/>
</dbReference>
<dbReference type="RefSeq" id="WP_280628931.1">
    <property type="nucleotide sequence ID" value="NZ_CP123498.1"/>
</dbReference>
<reference evidence="3" key="1">
    <citation type="submission" date="2023-04" db="EMBL/GenBank/DDBJ databases">
        <title>Genome dynamics across the evolutionary transition to endosymbiosis.</title>
        <authorList>
            <person name="Siozios S."/>
            <person name="Nadal-Jimenez P."/>
            <person name="Azagi T."/>
            <person name="Sprong H."/>
            <person name="Frost C.L."/>
            <person name="Parratt S.R."/>
            <person name="Taylor G."/>
            <person name="Brettell L."/>
            <person name="Lew K.C."/>
            <person name="Croft L."/>
            <person name="King K.C."/>
            <person name="Brockhurst M.A."/>
            <person name="Hypsa V."/>
            <person name="Novakova E."/>
            <person name="Darby A.C."/>
            <person name="Hurst G.D.D."/>
        </authorList>
    </citation>
    <scope>NUCLEOTIDE SEQUENCE</scope>
    <source>
        <strain evidence="3">AIh</strain>
    </source>
</reference>
<evidence type="ECO:0000256" key="1">
    <source>
        <dbReference type="SAM" id="Coils"/>
    </source>
</evidence>